<organism evidence="1">
    <name type="scientific">uncultured Caudovirales phage</name>
    <dbReference type="NCBI Taxonomy" id="2100421"/>
    <lineage>
        <taxon>Viruses</taxon>
        <taxon>Duplodnaviria</taxon>
        <taxon>Heunggongvirae</taxon>
        <taxon>Uroviricota</taxon>
        <taxon>Caudoviricetes</taxon>
        <taxon>Peduoviridae</taxon>
        <taxon>Maltschvirus</taxon>
        <taxon>Maltschvirus maltsch</taxon>
    </lineage>
</organism>
<dbReference type="EMBL" id="LR796871">
    <property type="protein sequence ID" value="CAB4171562.1"/>
    <property type="molecule type" value="Genomic_DNA"/>
</dbReference>
<protein>
    <submittedName>
        <fullName evidence="1">Uncharacterized protein</fullName>
    </submittedName>
</protein>
<gene>
    <name evidence="1" type="ORF">UFOVP929_3</name>
</gene>
<accession>A0A6J5PKD5</accession>
<sequence length="139" mass="15826">MGRHIDNGEECDRTPDPDDMTYTEAQICDKIINCGNEIDMVDGTVRLLVQQMLTHWGFASDQTKIEVRIVVTDIQETVTWIDQPREPVDFSRIAEHVVGLNANTLASVDAPGWVRFRRGGEQGNLFCLTLEEREYEDGR</sequence>
<reference evidence="1" key="1">
    <citation type="submission" date="2020-05" db="EMBL/GenBank/DDBJ databases">
        <authorList>
            <person name="Chiriac C."/>
            <person name="Salcher M."/>
            <person name="Ghai R."/>
            <person name="Kavagutti S V."/>
        </authorList>
    </citation>
    <scope>NUCLEOTIDE SEQUENCE</scope>
</reference>
<name>A0A6J5PKD5_9CAUD</name>
<evidence type="ECO:0000313" key="1">
    <source>
        <dbReference type="EMBL" id="CAB4171562.1"/>
    </source>
</evidence>
<proteinExistence type="predicted"/>